<keyword evidence="1" id="KW-0614">Plasmid</keyword>
<geneLocation type="plasmid" evidence="1">
    <name>pMOC4</name>
</geneLocation>
<name>A0A088B2G7_9HYPH</name>
<dbReference type="EMBL" id="CP003811">
    <property type="protein sequence ID" value="AIQ89338.1"/>
    <property type="molecule type" value="Genomic_DNA"/>
</dbReference>
<dbReference type="AlphaFoldDB" id="A0A088B2G7"/>
<evidence type="ECO:0000313" key="3">
    <source>
        <dbReference type="Proteomes" id="UP000029492"/>
    </source>
</evidence>
<dbReference type="HOGENOM" id="CLU_3100732_0_0_5"/>
<reference evidence="1 3" key="1">
    <citation type="journal article" date="2014" name="PLoS ONE">
        <title>Genome Information of Methylobacterium oryzae, a Plant-Probiotic Methylotroph in the Phyllosphere.</title>
        <authorList>
            <person name="Kwak M.J."/>
            <person name="Jeong H."/>
            <person name="Madhaiyan M."/>
            <person name="Lee Y."/>
            <person name="Sa T.M."/>
            <person name="Oh T.K."/>
            <person name="Kim J.F."/>
        </authorList>
    </citation>
    <scope>NUCLEOTIDE SEQUENCE [LARGE SCALE GENOMIC DNA]</scope>
    <source>
        <strain evidence="1 3">CBMB20</strain>
        <plasmid evidence="1">pMOC4</plasmid>
    </source>
</reference>
<keyword evidence="3" id="KW-1185">Reference proteome</keyword>
<dbReference type="KEGG" id="mor:MOC_1583"/>
<sequence>MATDALAEAGFLIKDPFGCRRRPERIAGKPMRVWVVRRELVAPHATAAKMD</sequence>
<evidence type="ECO:0000313" key="1">
    <source>
        <dbReference type="EMBL" id="AGO88455.1"/>
    </source>
</evidence>
<evidence type="ECO:0000313" key="2">
    <source>
        <dbReference type="EMBL" id="AIQ89338.1"/>
    </source>
</evidence>
<protein>
    <submittedName>
        <fullName evidence="1">Protein of unassigned function</fullName>
    </submittedName>
</protein>
<accession>A0A088B2G7</accession>
<proteinExistence type="predicted"/>
<dbReference type="RefSeq" id="WP_158498445.1">
    <property type="nucleotide sequence ID" value="NZ_CP003811.1"/>
</dbReference>
<organism evidence="1">
    <name type="scientific">Methylobacterium oryzae CBMB20</name>
    <dbReference type="NCBI Taxonomy" id="693986"/>
    <lineage>
        <taxon>Bacteria</taxon>
        <taxon>Pseudomonadati</taxon>
        <taxon>Pseudomonadota</taxon>
        <taxon>Alphaproteobacteria</taxon>
        <taxon>Hyphomicrobiales</taxon>
        <taxon>Methylobacteriaceae</taxon>
        <taxon>Methylobacterium</taxon>
    </lineage>
</organism>
<dbReference type="Proteomes" id="UP000029492">
    <property type="component" value="Chromosome"/>
</dbReference>
<dbReference type="EMBL" id="JX627583">
    <property type="protein sequence ID" value="AGO88455.1"/>
    <property type="molecule type" value="Genomic_DNA"/>
</dbReference>
<gene>
    <name evidence="2" type="ORF">MOC_1583</name>
    <name evidence="1" type="ORF">MOC_4p0008</name>
</gene>